<dbReference type="Proteomes" id="UP001610335">
    <property type="component" value="Unassembled WGS sequence"/>
</dbReference>
<dbReference type="Gene3D" id="4.10.240.10">
    <property type="entry name" value="Zn(2)-C6 fungal-type DNA-binding domain"/>
    <property type="match status" value="1"/>
</dbReference>
<dbReference type="PROSITE" id="PS00463">
    <property type="entry name" value="ZN2_CY6_FUNGAL_1"/>
    <property type="match status" value="1"/>
</dbReference>
<dbReference type="CDD" id="cd12148">
    <property type="entry name" value="fungal_TF_MHR"/>
    <property type="match status" value="1"/>
</dbReference>
<evidence type="ECO:0000256" key="5">
    <source>
        <dbReference type="ARBA" id="ARBA00023242"/>
    </source>
</evidence>
<dbReference type="PROSITE" id="PS50048">
    <property type="entry name" value="ZN2_CY6_FUNGAL_2"/>
    <property type="match status" value="1"/>
</dbReference>
<keyword evidence="5" id="KW-0539">Nucleus</keyword>
<keyword evidence="2" id="KW-0805">Transcription regulation</keyword>
<evidence type="ECO:0000256" key="2">
    <source>
        <dbReference type="ARBA" id="ARBA00023015"/>
    </source>
</evidence>
<name>A0ABR4J302_9EURO</name>
<feature type="region of interest" description="Disordered" evidence="6">
    <location>
        <begin position="597"/>
        <end position="617"/>
    </location>
</feature>
<evidence type="ECO:0000259" key="7">
    <source>
        <dbReference type="PROSITE" id="PS50048"/>
    </source>
</evidence>
<proteinExistence type="predicted"/>
<evidence type="ECO:0000256" key="1">
    <source>
        <dbReference type="ARBA" id="ARBA00022723"/>
    </source>
</evidence>
<dbReference type="CDD" id="cd00067">
    <property type="entry name" value="GAL4"/>
    <property type="match status" value="1"/>
</dbReference>
<organism evidence="8 9">
    <name type="scientific">Aspergillus cavernicola</name>
    <dbReference type="NCBI Taxonomy" id="176166"/>
    <lineage>
        <taxon>Eukaryota</taxon>
        <taxon>Fungi</taxon>
        <taxon>Dikarya</taxon>
        <taxon>Ascomycota</taxon>
        <taxon>Pezizomycotina</taxon>
        <taxon>Eurotiomycetes</taxon>
        <taxon>Eurotiomycetidae</taxon>
        <taxon>Eurotiales</taxon>
        <taxon>Aspergillaceae</taxon>
        <taxon>Aspergillus</taxon>
        <taxon>Aspergillus subgen. Nidulantes</taxon>
    </lineage>
</organism>
<dbReference type="InterPro" id="IPR036864">
    <property type="entry name" value="Zn2-C6_fun-type_DNA-bd_sf"/>
</dbReference>
<feature type="region of interest" description="Disordered" evidence="6">
    <location>
        <begin position="1"/>
        <end position="20"/>
    </location>
</feature>
<evidence type="ECO:0000313" key="8">
    <source>
        <dbReference type="EMBL" id="KAL2834350.1"/>
    </source>
</evidence>
<evidence type="ECO:0000256" key="3">
    <source>
        <dbReference type="ARBA" id="ARBA00023125"/>
    </source>
</evidence>
<comment type="caution">
    <text evidence="8">The sequence shown here is derived from an EMBL/GenBank/DDBJ whole genome shotgun (WGS) entry which is preliminary data.</text>
</comment>
<evidence type="ECO:0000256" key="4">
    <source>
        <dbReference type="ARBA" id="ARBA00023163"/>
    </source>
</evidence>
<dbReference type="InterPro" id="IPR007219">
    <property type="entry name" value="XnlR_reg_dom"/>
</dbReference>
<dbReference type="PANTHER" id="PTHR47256:SF10">
    <property type="entry name" value="ZN(II)2CYS6 TRANSCRIPTION FACTOR (EUROFUNG)"/>
    <property type="match status" value="1"/>
</dbReference>
<keyword evidence="4" id="KW-0804">Transcription</keyword>
<reference evidence="8 9" key="1">
    <citation type="submission" date="2024-07" db="EMBL/GenBank/DDBJ databases">
        <title>Section-level genome sequencing and comparative genomics of Aspergillus sections Usti and Cavernicolus.</title>
        <authorList>
            <consortium name="Lawrence Berkeley National Laboratory"/>
            <person name="Nybo J.L."/>
            <person name="Vesth T.C."/>
            <person name="Theobald S."/>
            <person name="Frisvad J.C."/>
            <person name="Larsen T.O."/>
            <person name="Kjaerboelling I."/>
            <person name="Rothschild-Mancinelli K."/>
            <person name="Lyhne E.K."/>
            <person name="Kogle M.E."/>
            <person name="Barry K."/>
            <person name="Clum A."/>
            <person name="Na H."/>
            <person name="Ledsgaard L."/>
            <person name="Lin J."/>
            <person name="Lipzen A."/>
            <person name="Kuo A."/>
            <person name="Riley R."/>
            <person name="Mondo S."/>
            <person name="LaButti K."/>
            <person name="Haridas S."/>
            <person name="Pangalinan J."/>
            <person name="Salamov A.A."/>
            <person name="Simmons B.A."/>
            <person name="Magnuson J.K."/>
            <person name="Chen J."/>
            <person name="Drula E."/>
            <person name="Henrissat B."/>
            <person name="Wiebenga A."/>
            <person name="Lubbers R.J."/>
            <person name="Gomes A.C."/>
            <person name="Makela M.R."/>
            <person name="Stajich J."/>
            <person name="Grigoriev I.V."/>
            <person name="Mortensen U.H."/>
            <person name="De vries R.P."/>
            <person name="Baker S.E."/>
            <person name="Andersen M.R."/>
        </authorList>
    </citation>
    <scope>NUCLEOTIDE SEQUENCE [LARGE SCALE GENOMIC DNA]</scope>
    <source>
        <strain evidence="8 9">CBS 600.67</strain>
    </source>
</reference>
<sequence>MTSSNMDNQLPTIAPGPGPLREIWPLTKNRKSSSACLPCKQAKRKCTGRPAPCKACETTGGTCIFNEQLDLRRKIAAKKTAGELEHYRHMLYNLLECLCTANDERVQQILATIREGGDVDKNIDDLTKSFLLEGSPVEAPTVDASDASSEYQRSLDGNIVLNEQRPVNSLLRITVDKLCDNPLFQVPCKPWTTVTDDDQLVSSLISLYFTWDHPLMQVVDQEMFLRDMGAGGMSSEFCSPVLVNSILAVASTYSDYPEVYAVPSDLASRGQDFSKEAEEGWKAEEGRPSLANIQALALMSHSLKLRGKDNASWLLLRQAVQLGQDIGMFKPSRARHSQWDQMPEHVKRASARTAWSIFILNSQMSMEYRKTANLGVPRLSLDEMDDLERDTFWIPYHPRSNYMGHPKKPALLPYVMAGLAGLTEFVLEIQNLFFDKALDMSIHDVWAEADRLHSRLEAFLGDTAILEDQPVPQLLFLHIKCHQIILLLLGFLLELRDFESLLGPSAIEQVKLRRVHSAKQVAQCLQLYRRHYELPQTPSLMFGPAKSSALTLLPFLNDESTSIVFNELYKVLLSFGGRFPAAREAIFEINSYSLSSKNSSPFENAATVDRQDSDSSS</sequence>
<accession>A0ABR4J302</accession>
<keyword evidence="3" id="KW-0238">DNA-binding</keyword>
<protein>
    <submittedName>
        <fullName evidence="8">Fungal-specific transcription factor domain-containing protein</fullName>
    </submittedName>
</protein>
<gene>
    <name evidence="8" type="ORF">BDW59DRAFT_46638</name>
</gene>
<evidence type="ECO:0000256" key="6">
    <source>
        <dbReference type="SAM" id="MobiDB-lite"/>
    </source>
</evidence>
<dbReference type="PANTHER" id="PTHR47256">
    <property type="entry name" value="ZN(II)2CYS6 TRANSCRIPTION FACTOR (EUROFUNG)-RELATED"/>
    <property type="match status" value="1"/>
</dbReference>
<dbReference type="InterPro" id="IPR053187">
    <property type="entry name" value="Notoamide_regulator"/>
</dbReference>
<dbReference type="InterPro" id="IPR001138">
    <property type="entry name" value="Zn2Cys6_DnaBD"/>
</dbReference>
<dbReference type="EMBL" id="JBFXLS010000002">
    <property type="protein sequence ID" value="KAL2834350.1"/>
    <property type="molecule type" value="Genomic_DNA"/>
</dbReference>
<keyword evidence="1" id="KW-0479">Metal-binding</keyword>
<keyword evidence="9" id="KW-1185">Reference proteome</keyword>
<evidence type="ECO:0000313" key="9">
    <source>
        <dbReference type="Proteomes" id="UP001610335"/>
    </source>
</evidence>
<dbReference type="Pfam" id="PF00172">
    <property type="entry name" value="Zn_clus"/>
    <property type="match status" value="1"/>
</dbReference>
<dbReference type="SMART" id="SM00066">
    <property type="entry name" value="GAL4"/>
    <property type="match status" value="1"/>
</dbReference>
<feature type="compositionally biased region" description="Polar residues" evidence="6">
    <location>
        <begin position="1"/>
        <end position="11"/>
    </location>
</feature>
<feature type="domain" description="Zn(2)-C6 fungal-type" evidence="7">
    <location>
        <begin position="35"/>
        <end position="65"/>
    </location>
</feature>
<dbReference type="SUPFAM" id="SSF57701">
    <property type="entry name" value="Zn2/Cys6 DNA-binding domain"/>
    <property type="match status" value="1"/>
</dbReference>
<dbReference type="Pfam" id="PF04082">
    <property type="entry name" value="Fungal_trans"/>
    <property type="match status" value="1"/>
</dbReference>